<gene>
    <name evidence="1" type="ORF">OUZ56_023023</name>
</gene>
<comment type="caution">
    <text evidence="1">The sequence shown here is derived from an EMBL/GenBank/DDBJ whole genome shotgun (WGS) entry which is preliminary data.</text>
</comment>
<name>A0ABR0AY45_9CRUS</name>
<evidence type="ECO:0008006" key="3">
    <source>
        <dbReference type="Google" id="ProtNLM"/>
    </source>
</evidence>
<sequence>MASIRRLAFYVLFGPLRQVKGDSSFELRVVSSRFSLIGVAAAAALADDEKQSNRRSCCECGRGELMAALAGSAALHASLDMAQRLDTVLYLAARERCSTVQVFVRKTKMRSP</sequence>
<dbReference type="EMBL" id="JAOYFB010000039">
    <property type="protein sequence ID" value="KAK4030065.1"/>
    <property type="molecule type" value="Genomic_DNA"/>
</dbReference>
<keyword evidence="2" id="KW-1185">Reference proteome</keyword>
<accession>A0ABR0AY45</accession>
<evidence type="ECO:0000313" key="2">
    <source>
        <dbReference type="Proteomes" id="UP001234178"/>
    </source>
</evidence>
<dbReference type="Proteomes" id="UP001234178">
    <property type="component" value="Unassembled WGS sequence"/>
</dbReference>
<reference evidence="1 2" key="1">
    <citation type="journal article" date="2023" name="Nucleic Acids Res.">
        <title>The hologenome of Daphnia magna reveals possible DNA methylation and microbiome-mediated evolution of the host genome.</title>
        <authorList>
            <person name="Chaturvedi A."/>
            <person name="Li X."/>
            <person name="Dhandapani V."/>
            <person name="Marshall H."/>
            <person name="Kissane S."/>
            <person name="Cuenca-Cambronero M."/>
            <person name="Asole G."/>
            <person name="Calvet F."/>
            <person name="Ruiz-Romero M."/>
            <person name="Marangio P."/>
            <person name="Guigo R."/>
            <person name="Rago D."/>
            <person name="Mirbahai L."/>
            <person name="Eastwood N."/>
            <person name="Colbourne J.K."/>
            <person name="Zhou J."/>
            <person name="Mallon E."/>
            <person name="Orsini L."/>
        </authorList>
    </citation>
    <scope>NUCLEOTIDE SEQUENCE [LARGE SCALE GENOMIC DNA]</scope>
    <source>
        <strain evidence="1">LRV0_1</strain>
    </source>
</reference>
<protein>
    <recommendedName>
        <fullName evidence="3">Secreted protein</fullName>
    </recommendedName>
</protein>
<evidence type="ECO:0000313" key="1">
    <source>
        <dbReference type="EMBL" id="KAK4030065.1"/>
    </source>
</evidence>
<proteinExistence type="predicted"/>
<organism evidence="1 2">
    <name type="scientific">Daphnia magna</name>
    <dbReference type="NCBI Taxonomy" id="35525"/>
    <lineage>
        <taxon>Eukaryota</taxon>
        <taxon>Metazoa</taxon>
        <taxon>Ecdysozoa</taxon>
        <taxon>Arthropoda</taxon>
        <taxon>Crustacea</taxon>
        <taxon>Branchiopoda</taxon>
        <taxon>Diplostraca</taxon>
        <taxon>Cladocera</taxon>
        <taxon>Anomopoda</taxon>
        <taxon>Daphniidae</taxon>
        <taxon>Daphnia</taxon>
    </lineage>
</organism>